<name>A0A117IBV1_MYCCR</name>
<evidence type="ECO:0000256" key="2">
    <source>
        <dbReference type="PROSITE-ProRule" id="PRU00335"/>
    </source>
</evidence>
<dbReference type="AlphaFoldDB" id="A0A117IBV1"/>
<keyword evidence="1 2" id="KW-0238">DNA-binding</keyword>
<dbReference type="InterPro" id="IPR050109">
    <property type="entry name" value="HTH-type_TetR-like_transc_reg"/>
</dbReference>
<evidence type="ECO:0000313" key="4">
    <source>
        <dbReference type="EMBL" id="GAS98535.1"/>
    </source>
</evidence>
<evidence type="ECO:0000256" key="1">
    <source>
        <dbReference type="ARBA" id="ARBA00023125"/>
    </source>
</evidence>
<keyword evidence="5" id="KW-1185">Reference proteome</keyword>
<reference evidence="5" key="1">
    <citation type="journal article" date="2016" name="Genome Announc.">
        <title>Draft Genome Sequences of Five Rapidly Growing Mycobacterium Species, M. thermoresistibile, M. fortuitum subsp. acetamidolyticum, M. canariasense, M. brisbanense, and M. novocastrense.</title>
        <authorList>
            <person name="Katahira K."/>
            <person name="Ogura Y."/>
            <person name="Gotoh Y."/>
            <person name="Hayashi T."/>
        </authorList>
    </citation>
    <scope>NUCLEOTIDE SEQUENCE [LARGE SCALE GENOMIC DNA]</scope>
    <source>
        <strain evidence="5">JCM15298</strain>
    </source>
</reference>
<dbReference type="InterPro" id="IPR009057">
    <property type="entry name" value="Homeodomain-like_sf"/>
</dbReference>
<dbReference type="GO" id="GO:0000976">
    <property type="term" value="F:transcription cis-regulatory region binding"/>
    <property type="evidence" value="ECO:0007669"/>
    <property type="project" value="TreeGrafter"/>
</dbReference>
<dbReference type="PANTHER" id="PTHR30055">
    <property type="entry name" value="HTH-TYPE TRANSCRIPTIONAL REGULATOR RUTR"/>
    <property type="match status" value="1"/>
</dbReference>
<dbReference type="SUPFAM" id="SSF46689">
    <property type="entry name" value="Homeodomain-like"/>
    <property type="match status" value="1"/>
</dbReference>
<dbReference type="EMBL" id="BCSY01000084">
    <property type="protein sequence ID" value="GAS98535.1"/>
    <property type="molecule type" value="Genomic_DNA"/>
</dbReference>
<feature type="DNA-binding region" description="H-T-H motif" evidence="2">
    <location>
        <begin position="30"/>
        <end position="49"/>
    </location>
</feature>
<evidence type="ECO:0000259" key="3">
    <source>
        <dbReference type="PROSITE" id="PS50977"/>
    </source>
</evidence>
<proteinExistence type="predicted"/>
<sequence length="185" mass="20024">MYALPMSSARDRILDAYEELLAVEGERYATLDAVAAKAGVSKGGLLYHFPAKEELSTALCERLLALAAEDVRRMRTADEGPARYYVRTSRYEGTPLDRVLVAVSRLQQAGNVRARAAIEEASGNWLAVLHEALGDHALARAIKLIGDGRYYSALSRAVAGKPAPSTGDDELLAVIDRIVGLPRSQ</sequence>
<comment type="caution">
    <text evidence="4">The sequence shown here is derived from an EMBL/GenBank/DDBJ whole genome shotgun (WGS) entry which is preliminary data.</text>
</comment>
<dbReference type="PROSITE" id="PS50977">
    <property type="entry name" value="HTH_TETR_2"/>
    <property type="match status" value="1"/>
</dbReference>
<feature type="domain" description="HTH tetR-type" evidence="3">
    <location>
        <begin position="7"/>
        <end position="67"/>
    </location>
</feature>
<dbReference type="PANTHER" id="PTHR30055:SF200">
    <property type="entry name" value="HTH-TYPE TRANSCRIPTIONAL REPRESSOR BDCR"/>
    <property type="match status" value="1"/>
</dbReference>
<dbReference type="Proteomes" id="UP000069443">
    <property type="component" value="Unassembled WGS sequence"/>
</dbReference>
<dbReference type="GO" id="GO:0003700">
    <property type="term" value="F:DNA-binding transcription factor activity"/>
    <property type="evidence" value="ECO:0007669"/>
    <property type="project" value="TreeGrafter"/>
</dbReference>
<protein>
    <submittedName>
        <fullName evidence="4">TetR family transcriptional regulator</fullName>
    </submittedName>
</protein>
<dbReference type="STRING" id="228230.RMCC_5500"/>
<organism evidence="4 5">
    <name type="scientific">Mycolicibacterium canariasense</name>
    <name type="common">Mycobacterium canariasense</name>
    <dbReference type="NCBI Taxonomy" id="228230"/>
    <lineage>
        <taxon>Bacteria</taxon>
        <taxon>Bacillati</taxon>
        <taxon>Actinomycetota</taxon>
        <taxon>Actinomycetes</taxon>
        <taxon>Mycobacteriales</taxon>
        <taxon>Mycobacteriaceae</taxon>
        <taxon>Mycolicibacterium</taxon>
    </lineage>
</organism>
<evidence type="ECO:0000313" key="5">
    <source>
        <dbReference type="Proteomes" id="UP000069443"/>
    </source>
</evidence>
<accession>A0A117IBV1</accession>
<dbReference type="Gene3D" id="1.10.357.10">
    <property type="entry name" value="Tetracycline Repressor, domain 2"/>
    <property type="match status" value="1"/>
</dbReference>
<gene>
    <name evidence="4" type="ORF">RMCC_5500</name>
</gene>
<reference evidence="5" key="2">
    <citation type="submission" date="2016-02" db="EMBL/GenBank/DDBJ databases">
        <title>Draft genome sequence of five rapidly growing Mycobacterium species.</title>
        <authorList>
            <person name="Katahira K."/>
            <person name="Gotou Y."/>
            <person name="Iida K."/>
            <person name="Ogura Y."/>
            <person name="Hayashi T."/>
        </authorList>
    </citation>
    <scope>NUCLEOTIDE SEQUENCE [LARGE SCALE GENOMIC DNA]</scope>
    <source>
        <strain evidence="5">JCM15298</strain>
    </source>
</reference>
<dbReference type="PRINTS" id="PR00455">
    <property type="entry name" value="HTHTETR"/>
</dbReference>
<dbReference type="Pfam" id="PF00440">
    <property type="entry name" value="TetR_N"/>
    <property type="match status" value="1"/>
</dbReference>
<dbReference type="InterPro" id="IPR001647">
    <property type="entry name" value="HTH_TetR"/>
</dbReference>